<dbReference type="HOGENOM" id="CLU_047547_0_2_9"/>
<keyword evidence="4" id="KW-0309">Germination</keyword>
<evidence type="ECO:0000256" key="3">
    <source>
        <dbReference type="ARBA" id="ARBA00022448"/>
    </source>
</evidence>
<keyword evidence="5 8" id="KW-0812">Transmembrane</keyword>
<protein>
    <submittedName>
        <fullName evidence="9">Spore germination protein</fullName>
    </submittedName>
</protein>
<feature type="transmembrane region" description="Helical" evidence="8">
    <location>
        <begin position="217"/>
        <end position="242"/>
    </location>
</feature>
<evidence type="ECO:0000313" key="9">
    <source>
        <dbReference type="EMBL" id="ADL08915.1"/>
    </source>
</evidence>
<feature type="transmembrane region" description="Helical" evidence="8">
    <location>
        <begin position="42"/>
        <end position="63"/>
    </location>
</feature>
<feature type="transmembrane region" description="Helical" evidence="8">
    <location>
        <begin position="12"/>
        <end position="30"/>
    </location>
</feature>
<accession>D9S136</accession>
<dbReference type="KEGG" id="toc:Toce_2203"/>
<dbReference type="NCBIfam" id="TIGR00912">
    <property type="entry name" value="2A0309"/>
    <property type="match status" value="1"/>
</dbReference>
<organism evidence="9 10">
    <name type="scientific">Thermosediminibacter oceani (strain ATCC BAA-1034 / DSM 16646 / JW/IW-1228P)</name>
    <dbReference type="NCBI Taxonomy" id="555079"/>
    <lineage>
        <taxon>Bacteria</taxon>
        <taxon>Bacillati</taxon>
        <taxon>Bacillota</taxon>
        <taxon>Clostridia</taxon>
        <taxon>Thermosediminibacterales</taxon>
        <taxon>Thermosediminibacteraceae</taxon>
        <taxon>Thermosediminibacter</taxon>
    </lineage>
</organism>
<evidence type="ECO:0000256" key="6">
    <source>
        <dbReference type="ARBA" id="ARBA00022989"/>
    </source>
</evidence>
<dbReference type="AlphaFoldDB" id="D9S136"/>
<evidence type="ECO:0000256" key="2">
    <source>
        <dbReference type="ARBA" id="ARBA00007998"/>
    </source>
</evidence>
<dbReference type="eggNOG" id="COG0531">
    <property type="taxonomic scope" value="Bacteria"/>
</dbReference>
<feature type="transmembrane region" description="Helical" evidence="8">
    <location>
        <begin position="274"/>
        <end position="300"/>
    </location>
</feature>
<feature type="transmembrane region" description="Helical" evidence="8">
    <location>
        <begin position="83"/>
        <end position="106"/>
    </location>
</feature>
<keyword evidence="3" id="KW-0813">Transport</keyword>
<dbReference type="Gene3D" id="1.20.1740.10">
    <property type="entry name" value="Amino acid/polyamine transporter I"/>
    <property type="match status" value="1"/>
</dbReference>
<dbReference type="GO" id="GO:0009847">
    <property type="term" value="P:spore germination"/>
    <property type="evidence" value="ECO:0007669"/>
    <property type="project" value="InterPro"/>
</dbReference>
<evidence type="ECO:0000256" key="4">
    <source>
        <dbReference type="ARBA" id="ARBA00022544"/>
    </source>
</evidence>
<dbReference type="PANTHER" id="PTHR34975">
    <property type="entry name" value="SPORE GERMINATION PROTEIN A2"/>
    <property type="match status" value="1"/>
</dbReference>
<evidence type="ECO:0000313" key="10">
    <source>
        <dbReference type="Proteomes" id="UP000000272"/>
    </source>
</evidence>
<feature type="transmembrane region" description="Helical" evidence="8">
    <location>
        <begin position="184"/>
        <end position="205"/>
    </location>
</feature>
<feature type="transmembrane region" description="Helical" evidence="8">
    <location>
        <begin position="118"/>
        <end position="135"/>
    </location>
</feature>
<comment type="similarity">
    <text evidence="2">Belongs to the amino acid-polyamine-organocation (APC) superfamily. Spore germination protein (SGP) (TC 2.A.3.9) family.</text>
</comment>
<dbReference type="EMBL" id="CP002131">
    <property type="protein sequence ID" value="ADL08915.1"/>
    <property type="molecule type" value="Genomic_DNA"/>
</dbReference>
<gene>
    <name evidence="9" type="ordered locus">Toce_2203</name>
</gene>
<comment type="subcellular location">
    <subcellularLocation>
        <location evidence="1">Membrane</location>
        <topology evidence="1">Multi-pass membrane protein</topology>
    </subcellularLocation>
</comment>
<dbReference type="Pfam" id="PF03845">
    <property type="entry name" value="Spore_permease"/>
    <property type="match status" value="1"/>
</dbReference>
<dbReference type="STRING" id="555079.Toce_2203"/>
<reference evidence="9 10" key="1">
    <citation type="journal article" date="2010" name="Stand. Genomic Sci.">
        <title>Complete genome sequence of Thermosediminibacter oceani type strain (JW/IW-1228P).</title>
        <authorList>
            <person name="Pitluck S."/>
            <person name="Yasawong M."/>
            <person name="Munk C."/>
            <person name="Nolan M."/>
            <person name="Lapidus A."/>
            <person name="Lucas S."/>
            <person name="Glavina Del Rio T."/>
            <person name="Tice H."/>
            <person name="Cheng J.F."/>
            <person name="Bruce D."/>
            <person name="Detter C."/>
            <person name="Tapia R."/>
            <person name="Han C."/>
            <person name="Goodwin L."/>
            <person name="Liolios K."/>
            <person name="Ivanova N."/>
            <person name="Mavromatis K."/>
            <person name="Mikhailova N."/>
            <person name="Pati A."/>
            <person name="Chen A."/>
            <person name="Palaniappan K."/>
            <person name="Land M."/>
            <person name="Hauser L."/>
            <person name="Chang Y.J."/>
            <person name="Jeffries C.D."/>
            <person name="Rohde M."/>
            <person name="Spring S."/>
            <person name="Sikorski J."/>
            <person name="Goker M."/>
            <person name="Woyke T."/>
            <person name="Bristow J."/>
            <person name="Eisen J.A."/>
            <person name="Markowitz V."/>
            <person name="Hugenholtz P."/>
            <person name="Kyrpides N.C."/>
            <person name="Klenk H.P."/>
        </authorList>
    </citation>
    <scope>NUCLEOTIDE SEQUENCE [LARGE SCALE GENOMIC DNA]</scope>
    <source>
        <strain evidence="10">ATCC BAA-1034 / DSM 16646 / JW/IW-1228P</strain>
    </source>
</reference>
<dbReference type="Proteomes" id="UP000000272">
    <property type="component" value="Chromosome"/>
</dbReference>
<dbReference type="InterPro" id="IPR004761">
    <property type="entry name" value="Spore_GerAB"/>
</dbReference>
<keyword evidence="10" id="KW-1185">Reference proteome</keyword>
<evidence type="ECO:0000256" key="8">
    <source>
        <dbReference type="SAM" id="Phobius"/>
    </source>
</evidence>
<evidence type="ECO:0000256" key="1">
    <source>
        <dbReference type="ARBA" id="ARBA00004141"/>
    </source>
</evidence>
<feature type="transmembrane region" description="Helical" evidence="8">
    <location>
        <begin position="335"/>
        <end position="357"/>
    </location>
</feature>
<proteinExistence type="inferred from homology"/>
<feature type="transmembrane region" description="Helical" evidence="8">
    <location>
        <begin position="307"/>
        <end position="323"/>
    </location>
</feature>
<keyword evidence="7 8" id="KW-0472">Membrane</keyword>
<evidence type="ECO:0000256" key="7">
    <source>
        <dbReference type="ARBA" id="ARBA00023136"/>
    </source>
</evidence>
<evidence type="ECO:0000256" key="5">
    <source>
        <dbReference type="ARBA" id="ARBA00022692"/>
    </source>
</evidence>
<sequence length="365" mass="40246">MLMDDDRISTGQAIALIINTILGISLTTLPGDLAEAAGPDCWILVILGGVIALIAALIIAAVITRFNGKTFIEYTSFVLGRPVGFLVGALYSFYFVIVCAVVLRVFAEVLKNFVLESTPREFVIITLLLLSFYLIRHGLEPMVRFMVINTPIWLITAAAAFLFTFSKVDFSELLPFFRTPPDKILFGTVSAAISMAGFEVLMVAGQGLKTTRHVYKIAAVSIATVTAFYLYLVVIVVSVLGVHETGRLLWPTMAVLRSITVPGGILERIEAPIIIVWVIMVFTTLSPYYFSAAITFANIFKAKEFKIFAPLLFPWIYFLSMMPQNVLELENWAKFAGNLSIGFGFIIPFILLIAGSVKAKWGKSE</sequence>
<feature type="transmembrane region" description="Helical" evidence="8">
    <location>
        <begin position="142"/>
        <end position="164"/>
    </location>
</feature>
<name>D9S136_THEOJ</name>
<dbReference type="PANTHER" id="PTHR34975:SF2">
    <property type="entry name" value="SPORE GERMINATION PROTEIN A2"/>
    <property type="match status" value="1"/>
</dbReference>
<dbReference type="GO" id="GO:0016020">
    <property type="term" value="C:membrane"/>
    <property type="evidence" value="ECO:0007669"/>
    <property type="project" value="UniProtKB-SubCell"/>
</dbReference>
<keyword evidence="6 8" id="KW-1133">Transmembrane helix</keyword>